<dbReference type="EMBL" id="QKRW01000009">
    <property type="protein sequence ID" value="RAL65749.1"/>
    <property type="molecule type" value="Genomic_DNA"/>
</dbReference>
<protein>
    <submittedName>
        <fullName evidence="1">Uncharacterized protein</fullName>
    </submittedName>
</protein>
<sequence>MILSKDGKPYYLEEKHLKRVDWVWFIESINVNLIQDYTRSWFAWANSVFAQTILDLAKRKPLFYLGRC</sequence>
<dbReference type="SUPFAM" id="SSF48208">
    <property type="entry name" value="Six-hairpin glycosidases"/>
    <property type="match status" value="1"/>
</dbReference>
<evidence type="ECO:0000313" key="1">
    <source>
        <dbReference type="EMBL" id="RAL65749.1"/>
    </source>
</evidence>
<dbReference type="GO" id="GO:0003824">
    <property type="term" value="F:catalytic activity"/>
    <property type="evidence" value="ECO:0007669"/>
    <property type="project" value="UniProtKB-ARBA"/>
</dbReference>
<proteinExistence type="predicted"/>
<dbReference type="Proteomes" id="UP000249056">
    <property type="component" value="Unassembled WGS sequence"/>
</dbReference>
<comment type="caution">
    <text evidence="1">The sequence shown here is derived from an EMBL/GenBank/DDBJ whole genome shotgun (WGS) entry which is preliminary data.</text>
</comment>
<name>A0A395J525_9HELO</name>
<dbReference type="OrthoDB" id="7771656at2759"/>
<evidence type="ECO:0000313" key="2">
    <source>
        <dbReference type="Proteomes" id="UP000249056"/>
    </source>
</evidence>
<accession>A0A395J525</accession>
<reference evidence="1 2" key="1">
    <citation type="submission" date="2018-06" db="EMBL/GenBank/DDBJ databases">
        <title>Genome Sequence of the Brown Rot Fungal Pathogen Monilinia fructigena.</title>
        <authorList>
            <person name="Landi L."/>
            <person name="De Miccolis Angelini R.M."/>
            <person name="Pollastro S."/>
            <person name="Abate D."/>
            <person name="Faretra F."/>
            <person name="Romanazzi G."/>
        </authorList>
    </citation>
    <scope>NUCLEOTIDE SEQUENCE [LARGE SCALE GENOMIC DNA]</scope>
    <source>
        <strain evidence="1 2">Mfrg269</strain>
    </source>
</reference>
<organism evidence="1 2">
    <name type="scientific">Monilinia fructigena</name>
    <dbReference type="NCBI Taxonomy" id="38457"/>
    <lineage>
        <taxon>Eukaryota</taxon>
        <taxon>Fungi</taxon>
        <taxon>Dikarya</taxon>
        <taxon>Ascomycota</taxon>
        <taxon>Pezizomycotina</taxon>
        <taxon>Leotiomycetes</taxon>
        <taxon>Helotiales</taxon>
        <taxon>Sclerotiniaceae</taxon>
        <taxon>Monilinia</taxon>
    </lineage>
</organism>
<dbReference type="InterPro" id="IPR008928">
    <property type="entry name" value="6-hairpin_glycosidase_sf"/>
</dbReference>
<dbReference type="InterPro" id="IPR008313">
    <property type="entry name" value="GH125"/>
</dbReference>
<dbReference type="Gene3D" id="1.50.10.10">
    <property type="match status" value="1"/>
</dbReference>
<dbReference type="Pfam" id="PF06824">
    <property type="entry name" value="Glyco_hydro_125"/>
    <property type="match status" value="1"/>
</dbReference>
<dbReference type="InterPro" id="IPR012341">
    <property type="entry name" value="6hp_glycosidase-like_sf"/>
</dbReference>
<gene>
    <name evidence="1" type="ORF">DID88_005415</name>
</gene>
<keyword evidence="2" id="KW-1185">Reference proteome</keyword>
<dbReference type="AlphaFoldDB" id="A0A395J525"/>
<dbReference type="GO" id="GO:0005975">
    <property type="term" value="P:carbohydrate metabolic process"/>
    <property type="evidence" value="ECO:0007669"/>
    <property type="project" value="InterPro"/>
</dbReference>